<evidence type="ECO:0000313" key="3">
    <source>
        <dbReference type="Proteomes" id="UP001597040"/>
    </source>
</evidence>
<keyword evidence="3" id="KW-1185">Reference proteome</keyword>
<sequence length="49" mass="5748">MANQKPNNKKDQSGKVKAYQEINDEIAKNDKLKQKQPTPQPQDFEEIEY</sequence>
<feature type="region of interest" description="Disordered" evidence="1">
    <location>
        <begin position="1"/>
        <end position="49"/>
    </location>
</feature>
<evidence type="ECO:0000256" key="1">
    <source>
        <dbReference type="SAM" id="MobiDB-lite"/>
    </source>
</evidence>
<accession>A0ABW3LP14</accession>
<reference evidence="3" key="1">
    <citation type="journal article" date="2019" name="Int. J. Syst. Evol. Microbiol.">
        <title>The Global Catalogue of Microorganisms (GCM) 10K type strain sequencing project: providing services to taxonomists for standard genome sequencing and annotation.</title>
        <authorList>
            <consortium name="The Broad Institute Genomics Platform"/>
            <consortium name="The Broad Institute Genome Sequencing Center for Infectious Disease"/>
            <person name="Wu L."/>
            <person name="Ma J."/>
        </authorList>
    </citation>
    <scope>NUCLEOTIDE SEQUENCE [LARGE SCALE GENOMIC DNA]</scope>
    <source>
        <strain evidence="3">CCUG 56754</strain>
    </source>
</reference>
<gene>
    <name evidence="2" type="ORF">ACFQ3N_17420</name>
</gene>
<dbReference type="RefSeq" id="WP_390363967.1">
    <property type="nucleotide sequence ID" value="NZ_JBHTKJ010000061.1"/>
</dbReference>
<name>A0ABW3LP14_9BACI</name>
<organism evidence="2 3">
    <name type="scientific">Virgibacillus byunsanensis</name>
    <dbReference type="NCBI Taxonomy" id="570945"/>
    <lineage>
        <taxon>Bacteria</taxon>
        <taxon>Bacillati</taxon>
        <taxon>Bacillota</taxon>
        <taxon>Bacilli</taxon>
        <taxon>Bacillales</taxon>
        <taxon>Bacillaceae</taxon>
        <taxon>Virgibacillus</taxon>
    </lineage>
</organism>
<dbReference type="Proteomes" id="UP001597040">
    <property type="component" value="Unassembled WGS sequence"/>
</dbReference>
<proteinExistence type="predicted"/>
<dbReference type="EMBL" id="JBHTKJ010000061">
    <property type="protein sequence ID" value="MFD1040155.1"/>
    <property type="molecule type" value="Genomic_DNA"/>
</dbReference>
<evidence type="ECO:0000313" key="2">
    <source>
        <dbReference type="EMBL" id="MFD1040155.1"/>
    </source>
</evidence>
<evidence type="ECO:0008006" key="4">
    <source>
        <dbReference type="Google" id="ProtNLM"/>
    </source>
</evidence>
<protein>
    <recommendedName>
        <fullName evidence="4">Glycogen biosynthesis protein GlgD</fullName>
    </recommendedName>
</protein>
<comment type="caution">
    <text evidence="2">The sequence shown here is derived from an EMBL/GenBank/DDBJ whole genome shotgun (WGS) entry which is preliminary data.</text>
</comment>